<dbReference type="InterPro" id="IPR009056">
    <property type="entry name" value="Cyt_c-like_dom"/>
</dbReference>
<keyword evidence="1 4" id="KW-0349">Heme</keyword>
<dbReference type="InterPro" id="IPR013042">
    <property type="entry name" value="DUF1592"/>
</dbReference>
<evidence type="ECO:0000259" key="5">
    <source>
        <dbReference type="PROSITE" id="PS51007"/>
    </source>
</evidence>
<evidence type="ECO:0000313" key="6">
    <source>
        <dbReference type="EMBL" id="QDU92799.1"/>
    </source>
</evidence>
<dbReference type="PROSITE" id="PS51007">
    <property type="entry name" value="CYTC"/>
    <property type="match status" value="1"/>
</dbReference>
<dbReference type="GO" id="GO:0009055">
    <property type="term" value="F:electron transfer activity"/>
    <property type="evidence" value="ECO:0007669"/>
    <property type="project" value="InterPro"/>
</dbReference>
<reference evidence="6 7" key="1">
    <citation type="submission" date="2019-02" db="EMBL/GenBank/DDBJ databases">
        <title>Deep-cultivation of Planctomycetes and their phenomic and genomic characterization uncovers novel biology.</title>
        <authorList>
            <person name="Wiegand S."/>
            <person name="Jogler M."/>
            <person name="Boedeker C."/>
            <person name="Pinto D."/>
            <person name="Vollmers J."/>
            <person name="Rivas-Marin E."/>
            <person name="Kohn T."/>
            <person name="Peeters S.H."/>
            <person name="Heuer A."/>
            <person name="Rast P."/>
            <person name="Oberbeckmann S."/>
            <person name="Bunk B."/>
            <person name="Jeske O."/>
            <person name="Meyerdierks A."/>
            <person name="Storesund J.E."/>
            <person name="Kallscheuer N."/>
            <person name="Luecker S."/>
            <person name="Lage O.M."/>
            <person name="Pohl T."/>
            <person name="Merkel B.J."/>
            <person name="Hornburger P."/>
            <person name="Mueller R.-W."/>
            <person name="Bruemmer F."/>
            <person name="Labrenz M."/>
            <person name="Spormann A.M."/>
            <person name="Op den Camp H."/>
            <person name="Overmann J."/>
            <person name="Amann R."/>
            <person name="Jetten M.S.M."/>
            <person name="Mascher T."/>
            <person name="Medema M.H."/>
            <person name="Devos D.P."/>
            <person name="Kaster A.-K."/>
            <person name="Ovreas L."/>
            <person name="Rohde M."/>
            <person name="Galperin M.Y."/>
            <person name="Jogler C."/>
        </authorList>
    </citation>
    <scope>NUCLEOTIDE SEQUENCE [LARGE SCALE GENOMIC DNA]</scope>
    <source>
        <strain evidence="6 7">Pla85_3_4</strain>
    </source>
</reference>
<dbReference type="SUPFAM" id="SSF46626">
    <property type="entry name" value="Cytochrome c"/>
    <property type="match status" value="1"/>
</dbReference>
<dbReference type="GO" id="GO:0020037">
    <property type="term" value="F:heme binding"/>
    <property type="evidence" value="ECO:0007669"/>
    <property type="project" value="InterPro"/>
</dbReference>
<organism evidence="6 7">
    <name type="scientific">Lignipirellula cremea</name>
    <dbReference type="NCBI Taxonomy" id="2528010"/>
    <lineage>
        <taxon>Bacteria</taxon>
        <taxon>Pseudomonadati</taxon>
        <taxon>Planctomycetota</taxon>
        <taxon>Planctomycetia</taxon>
        <taxon>Pirellulales</taxon>
        <taxon>Pirellulaceae</taxon>
        <taxon>Lignipirellula</taxon>
    </lineage>
</organism>
<proteinExistence type="predicted"/>
<dbReference type="Pfam" id="PF07631">
    <property type="entry name" value="PSD4"/>
    <property type="match status" value="1"/>
</dbReference>
<dbReference type="GO" id="GO:0046872">
    <property type="term" value="F:metal ion binding"/>
    <property type="evidence" value="ECO:0007669"/>
    <property type="project" value="UniProtKB-KW"/>
</dbReference>
<gene>
    <name evidence="6" type="ORF">Pla8534_05720</name>
</gene>
<dbReference type="KEGG" id="lcre:Pla8534_05720"/>
<sequence>MNVLSPALRLPGRVAQVRRACLACGVWLAYVFCLGASVPTLAGEPVDEASARQLRVGFDQTAGPFLLQHCVDCHGADDPAGGVSLHPLDPTRLGGDDAALWQKVLQVLKFGQMPPPGEPQPERADLDRMTSWIQAELAAAGQESDVDHKLLQPAYANLLQHEKLFDGSITGPAFSRPRLWRIHPEAYDQLLVGFGRELTLGGPLSKPFTVGEGKGLAANYAALMQADSATLGQLMLNCRQIAQLQTTGFVRQEQDRKTKEMVEKIHRRAPDSFAAILDSPDAPTAEQIAAAVAEEFQLVLLRSPSKEEAADFTDLLQRAIAVGGKAGGLRTLAMAVLMRPEAIYRMEVGLGDTTADGRRMLSPYELAHALAYALTDLPPDQVLLGPRKNNRPGPPSLLDLARDGQLQSRDDVLRVATQMWDNEELQKPRVLRFFQEFFGYAHAETVFKGDRAGKEFHTKILVKDADDLVLHLVRQDREVLRELLTTDRFFVQWPGSQAEYDRKIQYITERIKPGNKADRNYKYFVARVEQGLRPMPQANPTWRSTVRFYNLHENTWDYPLEQPFPMPPGERVGLLTHPAWLAAWSGNFENDPIRRGKWIRENLLAGAAPEAPITVDASVPEDPHKTLRQRLTVTRQEYCWKCHQNMEPLALPLEAYDDFGQFRTVEGLGDTRALTKPKSTAPLETHGQIIHSGDPAIDGPVRDVHELMQRLASSSRVRQSFVRHAFRYWLGRNEMLSDSPTLIAADQAYVEQDGSFKALVLSLLTSDSFLYRK</sequence>
<dbReference type="Pfam" id="PF07624">
    <property type="entry name" value="PSD2"/>
    <property type="match status" value="1"/>
</dbReference>
<evidence type="ECO:0000256" key="1">
    <source>
        <dbReference type="ARBA" id="ARBA00022617"/>
    </source>
</evidence>
<dbReference type="InterPro" id="IPR036909">
    <property type="entry name" value="Cyt_c-like_dom_sf"/>
</dbReference>
<dbReference type="OrthoDB" id="221599at2"/>
<dbReference type="AlphaFoldDB" id="A0A518DLU0"/>
<evidence type="ECO:0000256" key="4">
    <source>
        <dbReference type="PROSITE-ProRule" id="PRU00433"/>
    </source>
</evidence>
<evidence type="ECO:0000313" key="7">
    <source>
        <dbReference type="Proteomes" id="UP000317648"/>
    </source>
</evidence>
<evidence type="ECO:0000256" key="2">
    <source>
        <dbReference type="ARBA" id="ARBA00022723"/>
    </source>
</evidence>
<keyword evidence="2 4" id="KW-0479">Metal-binding</keyword>
<dbReference type="Pfam" id="PF07635">
    <property type="entry name" value="PSCyt1"/>
    <property type="match status" value="1"/>
</dbReference>
<keyword evidence="3 4" id="KW-0408">Iron</keyword>
<evidence type="ECO:0000256" key="3">
    <source>
        <dbReference type="ARBA" id="ARBA00023004"/>
    </source>
</evidence>
<dbReference type="Pfam" id="PF07627">
    <property type="entry name" value="PSCyt3"/>
    <property type="match status" value="1"/>
</dbReference>
<feature type="domain" description="Cytochrome c" evidence="5">
    <location>
        <begin position="58"/>
        <end position="137"/>
    </location>
</feature>
<dbReference type="InterPro" id="IPR011478">
    <property type="entry name" value="DUF1585"/>
</dbReference>
<name>A0A518DLU0_9BACT</name>
<dbReference type="Proteomes" id="UP000317648">
    <property type="component" value="Chromosome"/>
</dbReference>
<protein>
    <recommendedName>
        <fullName evidence="5">Cytochrome c domain-containing protein</fullName>
    </recommendedName>
</protein>
<accession>A0A518DLU0</accession>
<dbReference type="InterPro" id="IPR013039">
    <property type="entry name" value="DUF1588"/>
</dbReference>
<dbReference type="InterPro" id="IPR011429">
    <property type="entry name" value="Cyt_c_Planctomycete-type"/>
</dbReference>
<keyword evidence="7" id="KW-1185">Reference proteome</keyword>
<dbReference type="EMBL" id="CP036433">
    <property type="protein sequence ID" value="QDU92799.1"/>
    <property type="molecule type" value="Genomic_DNA"/>
</dbReference>
<dbReference type="RefSeq" id="WP_145049066.1">
    <property type="nucleotide sequence ID" value="NZ_CP036433.1"/>
</dbReference>